<dbReference type="PANTHER" id="PTHR43767">
    <property type="entry name" value="LONG-CHAIN-FATTY-ACID--COA LIGASE"/>
    <property type="match status" value="1"/>
</dbReference>
<dbReference type="CDD" id="cd05936">
    <property type="entry name" value="FC-FACS_FadD_like"/>
    <property type="match status" value="1"/>
</dbReference>
<dbReference type="GO" id="GO:0016877">
    <property type="term" value="F:ligase activity, forming carbon-sulfur bonds"/>
    <property type="evidence" value="ECO:0007669"/>
    <property type="project" value="UniProtKB-ARBA"/>
</dbReference>
<dbReference type="SUPFAM" id="SSF56801">
    <property type="entry name" value="Acetyl-CoA synthetase-like"/>
    <property type="match status" value="1"/>
</dbReference>
<dbReference type="Gene3D" id="3.40.50.12780">
    <property type="entry name" value="N-terminal domain of ligase-like"/>
    <property type="match status" value="1"/>
</dbReference>
<proteinExistence type="predicted"/>
<gene>
    <name evidence="3" type="ORF">IPF40_10350</name>
</gene>
<name>A0A935CFU4_9MICO</name>
<keyword evidence="3" id="KW-0436">Ligase</keyword>
<evidence type="ECO:0000259" key="2">
    <source>
        <dbReference type="Pfam" id="PF13193"/>
    </source>
</evidence>
<feature type="domain" description="AMP-binding enzyme C-terminal" evidence="2">
    <location>
        <begin position="407"/>
        <end position="482"/>
    </location>
</feature>
<feature type="domain" description="AMP-dependent synthetase/ligase" evidence="1">
    <location>
        <begin position="9"/>
        <end position="356"/>
    </location>
</feature>
<dbReference type="InterPro" id="IPR042099">
    <property type="entry name" value="ANL_N_sf"/>
</dbReference>
<dbReference type="InterPro" id="IPR000873">
    <property type="entry name" value="AMP-dep_synth/lig_dom"/>
</dbReference>
<comment type="caution">
    <text evidence="3">The sequence shown here is derived from an EMBL/GenBank/DDBJ whole genome shotgun (WGS) entry which is preliminary data.</text>
</comment>
<dbReference type="InterPro" id="IPR050237">
    <property type="entry name" value="ATP-dep_AMP-bd_enzyme"/>
</dbReference>
<dbReference type="Pfam" id="PF13193">
    <property type="entry name" value="AMP-binding_C"/>
    <property type="match status" value="1"/>
</dbReference>
<evidence type="ECO:0000259" key="1">
    <source>
        <dbReference type="Pfam" id="PF00501"/>
    </source>
</evidence>
<protein>
    <submittedName>
        <fullName evidence="3">Long-chain fatty acid--CoA ligase</fullName>
    </submittedName>
</protein>
<dbReference type="EMBL" id="JADIXZ010000004">
    <property type="protein sequence ID" value="MBK6301416.1"/>
    <property type="molecule type" value="Genomic_DNA"/>
</dbReference>
<evidence type="ECO:0000313" key="3">
    <source>
        <dbReference type="EMBL" id="MBK6301416.1"/>
    </source>
</evidence>
<organism evidence="3 4">
    <name type="scientific">Candidatus Phosphoribacter hodrii</name>
    <dbReference type="NCBI Taxonomy" id="2953743"/>
    <lineage>
        <taxon>Bacteria</taxon>
        <taxon>Bacillati</taxon>
        <taxon>Actinomycetota</taxon>
        <taxon>Actinomycetes</taxon>
        <taxon>Micrococcales</taxon>
        <taxon>Dermatophilaceae</taxon>
        <taxon>Candidatus Phosphoribacter</taxon>
    </lineage>
</organism>
<dbReference type="Pfam" id="PF00501">
    <property type="entry name" value="AMP-binding"/>
    <property type="match status" value="1"/>
</dbReference>
<sequence>MNLAQAFVDSAAKHADRIALRTASGATTTYAELDNLTARAAGLLAEAGVGVGDRVGLMLPNVPEFAVVYYGVLRAGAIVVPMNPLLKGREVAHYLGDSGANVIFTGAMSADEVHAGAPEGCTVIVVDETFAPRLAAATPVTEVPERGSDDTAVILYTSGTTGLPKGAELTHKNLLSNAGLMRTDLISMDKDDVVFGGLPLFHVFGQTCSLNAALLCGASIVLLPRFDAATAQALILDNNITVVEAVPTMYSALAEGSPIEAPHLRVAVSGGAALPVEVLARFEERWGCTVLEGYGLSETSPAASFNHMGRPRKVGSVGEPVSGVEITVFDEDGKELPIGEVGEIAIRGDNVMKGYWNAPEATAKALRPDGWFLTGDMGRKDEDGFVFIVDRKKDLIIRGGYNVYPREIEEVFYEHPDVLEVAVIGIAHTTHGEEVGAAVVVRAGSTVTADDLRTYLRERVAAYKYPRVVWLLNELPKGPTGKILKRMITAPEKS</sequence>
<dbReference type="Proteomes" id="UP000718281">
    <property type="component" value="Unassembled WGS sequence"/>
</dbReference>
<evidence type="ECO:0000313" key="4">
    <source>
        <dbReference type="Proteomes" id="UP000718281"/>
    </source>
</evidence>
<accession>A0A935CFU4</accession>
<dbReference type="AlphaFoldDB" id="A0A935CFU4"/>
<dbReference type="PANTHER" id="PTHR43767:SF12">
    <property type="entry name" value="AMP-DEPENDENT SYNTHETASE AND LIGASE"/>
    <property type="match status" value="1"/>
</dbReference>
<dbReference type="InterPro" id="IPR020845">
    <property type="entry name" value="AMP-binding_CS"/>
</dbReference>
<reference evidence="3 4" key="1">
    <citation type="submission" date="2020-10" db="EMBL/GenBank/DDBJ databases">
        <title>Connecting structure to function with the recovery of over 1000 high-quality activated sludge metagenome-assembled genomes encoding full-length rRNA genes using long-read sequencing.</title>
        <authorList>
            <person name="Singleton C.M."/>
            <person name="Petriglieri F."/>
            <person name="Kristensen J.M."/>
            <person name="Kirkegaard R.H."/>
            <person name="Michaelsen T.Y."/>
            <person name="Andersen M.H."/>
            <person name="Karst S.M."/>
            <person name="Dueholm M.S."/>
            <person name="Nielsen P.H."/>
            <person name="Albertsen M."/>
        </authorList>
    </citation>
    <scope>NUCLEOTIDE SEQUENCE [LARGE SCALE GENOMIC DNA]</scope>
    <source>
        <strain evidence="3">AalE_18-Q3-R2-46_BAT3C.188</strain>
    </source>
</reference>
<dbReference type="InterPro" id="IPR025110">
    <property type="entry name" value="AMP-bd_C"/>
</dbReference>
<dbReference type="Gene3D" id="3.30.300.30">
    <property type="match status" value="1"/>
</dbReference>
<dbReference type="InterPro" id="IPR045851">
    <property type="entry name" value="AMP-bd_C_sf"/>
</dbReference>
<dbReference type="PROSITE" id="PS00455">
    <property type="entry name" value="AMP_BINDING"/>
    <property type="match status" value="1"/>
</dbReference>